<comment type="caution">
    <text evidence="1">The sequence shown here is derived from an EMBL/GenBank/DDBJ whole genome shotgun (WGS) entry which is preliminary data.</text>
</comment>
<proteinExistence type="predicted"/>
<evidence type="ECO:0008006" key="3">
    <source>
        <dbReference type="Google" id="ProtNLM"/>
    </source>
</evidence>
<organism evidence="1 2">
    <name type="scientific">Basidiobolus ranarum</name>
    <dbReference type="NCBI Taxonomy" id="34480"/>
    <lineage>
        <taxon>Eukaryota</taxon>
        <taxon>Fungi</taxon>
        <taxon>Fungi incertae sedis</taxon>
        <taxon>Zoopagomycota</taxon>
        <taxon>Entomophthoromycotina</taxon>
        <taxon>Basidiobolomycetes</taxon>
        <taxon>Basidiobolales</taxon>
        <taxon>Basidiobolaceae</taxon>
        <taxon>Basidiobolus</taxon>
    </lineage>
</organism>
<dbReference type="PANTHER" id="PTHR36987">
    <property type="entry name" value="NADH DEHYDROGENASE [UBIQUINONE] 1 BETA SUBCOMPLEX SUBUNIT 2-LIKE"/>
    <property type="match status" value="1"/>
</dbReference>
<evidence type="ECO:0000313" key="1">
    <source>
        <dbReference type="EMBL" id="KAK9767312.1"/>
    </source>
</evidence>
<protein>
    <recommendedName>
        <fullName evidence="3">NADH dehydrogenase [ubiquinone] 1 beta subcomplex subunit 2</fullName>
    </recommendedName>
</protein>
<dbReference type="Proteomes" id="UP001479436">
    <property type="component" value="Unassembled WGS sequence"/>
</dbReference>
<dbReference type="EMBL" id="JASJQH010000086">
    <property type="protein sequence ID" value="KAK9767312.1"/>
    <property type="molecule type" value="Genomic_DNA"/>
</dbReference>
<accession>A0ABR2X0L6</accession>
<sequence>MSGANTSGNWGAFKAPQAGRFHRYTAKLLGATMWFFMMYRAKQDGLVTLRLQHPWDAHGHGHADHKEHH</sequence>
<gene>
    <name evidence="1" type="ORF">K7432_003007</name>
</gene>
<name>A0ABR2X0L6_9FUNG</name>
<dbReference type="InterPro" id="IPR044980">
    <property type="entry name" value="NDUFB2_plant/fungi"/>
</dbReference>
<evidence type="ECO:0000313" key="2">
    <source>
        <dbReference type="Proteomes" id="UP001479436"/>
    </source>
</evidence>
<reference evidence="1 2" key="1">
    <citation type="submission" date="2023-04" db="EMBL/GenBank/DDBJ databases">
        <title>Genome of Basidiobolus ranarum AG-B5.</title>
        <authorList>
            <person name="Stajich J.E."/>
            <person name="Carter-House D."/>
            <person name="Gryganskyi A."/>
        </authorList>
    </citation>
    <scope>NUCLEOTIDE SEQUENCE [LARGE SCALE GENOMIC DNA]</scope>
    <source>
        <strain evidence="1 2">AG-B5</strain>
    </source>
</reference>
<dbReference type="PANTHER" id="PTHR36987:SF1">
    <property type="entry name" value="NADH DEHYDROGENASE [UBIQUINONE] 1 BETA SUBCOMPLEX SUBUNIT 2"/>
    <property type="match status" value="1"/>
</dbReference>
<keyword evidence="2" id="KW-1185">Reference proteome</keyword>